<organism evidence="1 2">
    <name type="scientific">Streptomyces cinnabarinus</name>
    <dbReference type="NCBI Taxonomy" id="67287"/>
    <lineage>
        <taxon>Bacteria</taxon>
        <taxon>Bacillati</taxon>
        <taxon>Actinomycetota</taxon>
        <taxon>Actinomycetes</taxon>
        <taxon>Kitasatosporales</taxon>
        <taxon>Streptomycetaceae</taxon>
        <taxon>Streptomyces</taxon>
    </lineage>
</organism>
<dbReference type="RefSeq" id="WP_269664410.1">
    <property type="nucleotide sequence ID" value="NZ_CP114413.1"/>
</dbReference>
<reference evidence="1" key="1">
    <citation type="submission" date="2022-12" db="EMBL/GenBank/DDBJ databases">
        <authorList>
            <person name="Ruckert C."/>
            <person name="Busche T."/>
            <person name="Kalinowski J."/>
            <person name="Wittmann C."/>
        </authorList>
    </citation>
    <scope>NUCLEOTIDE SEQUENCE</scope>
    <source>
        <strain evidence="1">DSM 40467</strain>
    </source>
</reference>
<gene>
    <name evidence="1" type="ORF">STRCI_008603</name>
</gene>
<sequence length="101" mass="10448">MSDFDILFDRSAAAEEAERIELPKGISLEAAAAVVETYFLEHPGAERLAVAADGVVLGVATRSVVMGSFRGAPPVRLDECPECLGVGEHTDGCAAGSTAEV</sequence>
<evidence type="ECO:0000313" key="1">
    <source>
        <dbReference type="EMBL" id="WAZ26923.1"/>
    </source>
</evidence>
<evidence type="ECO:0000313" key="2">
    <source>
        <dbReference type="Proteomes" id="UP001164439"/>
    </source>
</evidence>
<proteinExistence type="predicted"/>
<dbReference type="EMBL" id="CP114413">
    <property type="protein sequence ID" value="WAZ26923.1"/>
    <property type="molecule type" value="Genomic_DNA"/>
</dbReference>
<name>A0ABY7KQT4_9ACTN</name>
<accession>A0ABY7KQT4</accession>
<keyword evidence="2" id="KW-1185">Reference proteome</keyword>
<protein>
    <submittedName>
        <fullName evidence="1">Uncharacterized protein</fullName>
    </submittedName>
</protein>
<dbReference type="Proteomes" id="UP001164439">
    <property type="component" value="Chromosome"/>
</dbReference>